<name>A0A7W9PDK2_9NOCA</name>
<gene>
    <name evidence="2" type="ORF">BJY24_003024</name>
</gene>
<dbReference type="EMBL" id="JACHIT010000001">
    <property type="protein sequence ID" value="MBB5914157.1"/>
    <property type="molecule type" value="Genomic_DNA"/>
</dbReference>
<protein>
    <submittedName>
        <fullName evidence="2">Uncharacterized protein</fullName>
    </submittedName>
</protein>
<dbReference type="Proteomes" id="UP000540412">
    <property type="component" value="Unassembled WGS sequence"/>
</dbReference>
<comment type="caution">
    <text evidence="2">The sequence shown here is derived from an EMBL/GenBank/DDBJ whole genome shotgun (WGS) entry which is preliminary data.</text>
</comment>
<organism evidence="2 3">
    <name type="scientific">Nocardia transvalensis</name>
    <dbReference type="NCBI Taxonomy" id="37333"/>
    <lineage>
        <taxon>Bacteria</taxon>
        <taxon>Bacillati</taxon>
        <taxon>Actinomycetota</taxon>
        <taxon>Actinomycetes</taxon>
        <taxon>Mycobacteriales</taxon>
        <taxon>Nocardiaceae</taxon>
        <taxon>Nocardia</taxon>
    </lineage>
</organism>
<dbReference type="RefSeq" id="WP_040751377.1">
    <property type="nucleotide sequence ID" value="NZ_JACHIT010000001.1"/>
</dbReference>
<feature type="region of interest" description="Disordered" evidence="1">
    <location>
        <begin position="47"/>
        <end position="77"/>
    </location>
</feature>
<keyword evidence="3" id="KW-1185">Reference proteome</keyword>
<evidence type="ECO:0000313" key="2">
    <source>
        <dbReference type="EMBL" id="MBB5914157.1"/>
    </source>
</evidence>
<evidence type="ECO:0000256" key="1">
    <source>
        <dbReference type="SAM" id="MobiDB-lite"/>
    </source>
</evidence>
<evidence type="ECO:0000313" key="3">
    <source>
        <dbReference type="Proteomes" id="UP000540412"/>
    </source>
</evidence>
<sequence>MLGLLLFGIVLVVLLAAVLDYAPRPGERGDFQRATLQLRHSLTDWDASYDAGRPEGPVKETGLDEGQSEARIREVDI</sequence>
<reference evidence="2 3" key="1">
    <citation type="submission" date="2020-08" db="EMBL/GenBank/DDBJ databases">
        <title>Sequencing the genomes of 1000 actinobacteria strains.</title>
        <authorList>
            <person name="Klenk H.-P."/>
        </authorList>
    </citation>
    <scope>NUCLEOTIDE SEQUENCE [LARGE SCALE GENOMIC DNA]</scope>
    <source>
        <strain evidence="2 3">DSM 43582</strain>
    </source>
</reference>
<feature type="compositionally biased region" description="Basic and acidic residues" evidence="1">
    <location>
        <begin position="52"/>
        <end position="77"/>
    </location>
</feature>
<proteinExistence type="predicted"/>
<accession>A0A7W9PDK2</accession>
<dbReference type="AlphaFoldDB" id="A0A7W9PDK2"/>